<dbReference type="EMBL" id="SLZU01000015">
    <property type="protein sequence ID" value="TCS60195.1"/>
    <property type="molecule type" value="Genomic_DNA"/>
</dbReference>
<evidence type="ECO:0000313" key="2">
    <source>
        <dbReference type="Proteomes" id="UP000295696"/>
    </source>
</evidence>
<dbReference type="OrthoDB" id="9983795at2"/>
<protein>
    <submittedName>
        <fullName evidence="1">Uncharacterized protein</fullName>
    </submittedName>
</protein>
<evidence type="ECO:0000313" key="1">
    <source>
        <dbReference type="EMBL" id="TCS60195.1"/>
    </source>
</evidence>
<dbReference type="RefSeq" id="WP_132247246.1">
    <property type="nucleotide sequence ID" value="NZ_SLZU01000015.1"/>
</dbReference>
<proteinExistence type="predicted"/>
<name>A0A4R3J4L3_9RHOB</name>
<organism evidence="1 2">
    <name type="scientific">Primorskyibacter sedentarius</name>
    <dbReference type="NCBI Taxonomy" id="745311"/>
    <lineage>
        <taxon>Bacteria</taxon>
        <taxon>Pseudomonadati</taxon>
        <taxon>Pseudomonadota</taxon>
        <taxon>Alphaproteobacteria</taxon>
        <taxon>Rhodobacterales</taxon>
        <taxon>Roseobacteraceae</taxon>
        <taxon>Primorskyibacter</taxon>
    </lineage>
</organism>
<gene>
    <name evidence="1" type="ORF">EDD52_11512</name>
</gene>
<sequence>MVIAIGGQIAFDVDQHCALDVEATASDVIAAIEDDDRGLAPFLTLSASLALIAEFEGTGPDEPTWLTTSTDQGEIACLEDEG</sequence>
<comment type="caution">
    <text evidence="1">The sequence shown here is derived from an EMBL/GenBank/DDBJ whole genome shotgun (WGS) entry which is preliminary data.</text>
</comment>
<reference evidence="1 2" key="1">
    <citation type="submission" date="2019-03" db="EMBL/GenBank/DDBJ databases">
        <title>Genomic Encyclopedia of Type Strains, Phase IV (KMG-IV): sequencing the most valuable type-strain genomes for metagenomic binning, comparative biology and taxonomic classification.</title>
        <authorList>
            <person name="Goeker M."/>
        </authorList>
    </citation>
    <scope>NUCLEOTIDE SEQUENCE [LARGE SCALE GENOMIC DNA]</scope>
    <source>
        <strain evidence="1 2">DSM 104836</strain>
    </source>
</reference>
<dbReference type="AlphaFoldDB" id="A0A4R3J4L3"/>
<dbReference type="Proteomes" id="UP000295696">
    <property type="component" value="Unassembled WGS sequence"/>
</dbReference>
<keyword evidence="2" id="KW-1185">Reference proteome</keyword>
<accession>A0A4R3J4L3</accession>